<name>A0A939TQE4_9MICO</name>
<sequence>MNTQLTPDEQRRYSELAARAENGNYSTLEHAHLASATEDAELDALLTDIDESRIDHSTPTPAAPAKAVTADDVRKVMRGRHSLGAAQHQGESPKRQVRLPVELDRALTERAERDHTNVSDIMREALSQYLRAS</sequence>
<keyword evidence="3" id="KW-1185">Reference proteome</keyword>
<dbReference type="RefSeq" id="WP_208236576.1">
    <property type="nucleotide sequence ID" value="NZ_BAAAQU010000001.1"/>
</dbReference>
<dbReference type="Pfam" id="PF01402">
    <property type="entry name" value="RHH_1"/>
    <property type="match status" value="1"/>
</dbReference>
<organism evidence="2 3">
    <name type="scientific">Leucobacter tardus</name>
    <dbReference type="NCBI Taxonomy" id="501483"/>
    <lineage>
        <taxon>Bacteria</taxon>
        <taxon>Bacillati</taxon>
        <taxon>Actinomycetota</taxon>
        <taxon>Actinomycetes</taxon>
        <taxon>Micrococcales</taxon>
        <taxon>Microbacteriaceae</taxon>
        <taxon>Leucobacter</taxon>
    </lineage>
</organism>
<gene>
    <name evidence="2" type="ORF">J4H85_02500</name>
</gene>
<reference evidence="2" key="1">
    <citation type="submission" date="2021-03" db="EMBL/GenBank/DDBJ databases">
        <title>Leucobacter chromiisoli sp. nov., isolated from chromium-containing soil of chemical plant.</title>
        <authorList>
            <person name="Xu Z."/>
        </authorList>
    </citation>
    <scope>NUCLEOTIDE SEQUENCE</scope>
    <source>
        <strain evidence="2">K 70/01</strain>
    </source>
</reference>
<dbReference type="AlphaFoldDB" id="A0A939TQE4"/>
<comment type="caution">
    <text evidence="2">The sequence shown here is derived from an EMBL/GenBank/DDBJ whole genome shotgun (WGS) entry which is preliminary data.</text>
</comment>
<dbReference type="Proteomes" id="UP000668403">
    <property type="component" value="Unassembled WGS sequence"/>
</dbReference>
<evidence type="ECO:0000313" key="3">
    <source>
        <dbReference type="Proteomes" id="UP000668403"/>
    </source>
</evidence>
<evidence type="ECO:0000259" key="1">
    <source>
        <dbReference type="Pfam" id="PF01402"/>
    </source>
</evidence>
<dbReference type="InterPro" id="IPR002145">
    <property type="entry name" value="CopG"/>
</dbReference>
<proteinExistence type="predicted"/>
<dbReference type="InterPro" id="IPR010985">
    <property type="entry name" value="Ribbon_hlx_hlx"/>
</dbReference>
<dbReference type="EMBL" id="JAGFBF010000001">
    <property type="protein sequence ID" value="MBO2988872.1"/>
    <property type="molecule type" value="Genomic_DNA"/>
</dbReference>
<dbReference type="SUPFAM" id="SSF47598">
    <property type="entry name" value="Ribbon-helix-helix"/>
    <property type="match status" value="1"/>
</dbReference>
<dbReference type="GO" id="GO:0006355">
    <property type="term" value="P:regulation of DNA-templated transcription"/>
    <property type="evidence" value="ECO:0007669"/>
    <property type="project" value="InterPro"/>
</dbReference>
<evidence type="ECO:0000313" key="2">
    <source>
        <dbReference type="EMBL" id="MBO2988872.1"/>
    </source>
</evidence>
<accession>A0A939TQE4</accession>
<protein>
    <submittedName>
        <fullName evidence="2">CopG family transcriptional regulator</fullName>
    </submittedName>
</protein>
<feature type="domain" description="Ribbon-helix-helix protein CopG" evidence="1">
    <location>
        <begin position="96"/>
        <end position="131"/>
    </location>
</feature>